<dbReference type="GO" id="GO:0030313">
    <property type="term" value="C:cell envelope"/>
    <property type="evidence" value="ECO:0007669"/>
    <property type="project" value="UniProtKB-SubCell"/>
</dbReference>
<feature type="signal peptide" evidence="5">
    <location>
        <begin position="1"/>
        <end position="37"/>
    </location>
</feature>
<dbReference type="Gene3D" id="3.90.76.10">
    <property type="entry name" value="Dipeptide-binding Protein, Domain 1"/>
    <property type="match status" value="1"/>
</dbReference>
<keyword evidence="4 5" id="KW-0732">Signal</keyword>
<feature type="chain" id="PRO_5039715363" evidence="5">
    <location>
        <begin position="38"/>
        <end position="550"/>
    </location>
</feature>
<evidence type="ECO:0000313" key="8">
    <source>
        <dbReference type="Proteomes" id="UP000199088"/>
    </source>
</evidence>
<reference evidence="8" key="1">
    <citation type="submission" date="2016-10" db="EMBL/GenBank/DDBJ databases">
        <authorList>
            <person name="Varghese N."/>
            <person name="Submissions S."/>
        </authorList>
    </citation>
    <scope>NUCLEOTIDE SEQUENCE [LARGE SCALE GENOMIC DNA]</scope>
    <source>
        <strain evidence="8">DSM 45843</strain>
    </source>
</reference>
<dbReference type="GO" id="GO:0043190">
    <property type="term" value="C:ATP-binding cassette (ABC) transporter complex"/>
    <property type="evidence" value="ECO:0007669"/>
    <property type="project" value="InterPro"/>
</dbReference>
<evidence type="ECO:0000256" key="3">
    <source>
        <dbReference type="ARBA" id="ARBA00022448"/>
    </source>
</evidence>
<dbReference type="InterPro" id="IPR000914">
    <property type="entry name" value="SBP_5_dom"/>
</dbReference>
<feature type="domain" description="Solute-binding protein family 5" evidence="6">
    <location>
        <begin position="104"/>
        <end position="468"/>
    </location>
</feature>
<dbReference type="RefSeq" id="WP_165617479.1">
    <property type="nucleotide sequence ID" value="NZ_FNIR01000003.1"/>
</dbReference>
<dbReference type="GO" id="GO:1904680">
    <property type="term" value="F:peptide transmembrane transporter activity"/>
    <property type="evidence" value="ECO:0007669"/>
    <property type="project" value="TreeGrafter"/>
</dbReference>
<dbReference type="EMBL" id="FNIR01000003">
    <property type="protein sequence ID" value="SDN98754.1"/>
    <property type="molecule type" value="Genomic_DNA"/>
</dbReference>
<evidence type="ECO:0000313" key="7">
    <source>
        <dbReference type="EMBL" id="SDN98754.1"/>
    </source>
</evidence>
<dbReference type="SUPFAM" id="SSF53850">
    <property type="entry name" value="Periplasmic binding protein-like II"/>
    <property type="match status" value="1"/>
</dbReference>
<dbReference type="CDD" id="cd00995">
    <property type="entry name" value="PBP2_NikA_DppA_OppA_like"/>
    <property type="match status" value="1"/>
</dbReference>
<dbReference type="GO" id="GO:0015833">
    <property type="term" value="P:peptide transport"/>
    <property type="evidence" value="ECO:0007669"/>
    <property type="project" value="TreeGrafter"/>
</dbReference>
<comment type="similarity">
    <text evidence="2">Belongs to the bacterial solute-binding protein 5 family.</text>
</comment>
<dbReference type="GO" id="GO:0042597">
    <property type="term" value="C:periplasmic space"/>
    <property type="evidence" value="ECO:0007669"/>
    <property type="project" value="UniProtKB-ARBA"/>
</dbReference>
<evidence type="ECO:0000256" key="4">
    <source>
        <dbReference type="ARBA" id="ARBA00022729"/>
    </source>
</evidence>
<dbReference type="InterPro" id="IPR039424">
    <property type="entry name" value="SBP_5"/>
</dbReference>
<dbReference type="AlphaFoldDB" id="A0A1H0FVY2"/>
<protein>
    <submittedName>
        <fullName evidence="7">Peptide/nickel transport system substrate-binding protein</fullName>
    </submittedName>
</protein>
<dbReference type="STRING" id="1052260.SAMN05660199_01045"/>
<dbReference type="Pfam" id="PF00496">
    <property type="entry name" value="SBP_bac_5"/>
    <property type="match status" value="1"/>
</dbReference>
<evidence type="ECO:0000256" key="1">
    <source>
        <dbReference type="ARBA" id="ARBA00004196"/>
    </source>
</evidence>
<comment type="subcellular location">
    <subcellularLocation>
        <location evidence="1">Cell envelope</location>
    </subcellularLocation>
</comment>
<dbReference type="Proteomes" id="UP000199088">
    <property type="component" value="Unassembled WGS sequence"/>
</dbReference>
<name>A0A1H0FVY2_9ACTN</name>
<dbReference type="PANTHER" id="PTHR30290">
    <property type="entry name" value="PERIPLASMIC BINDING COMPONENT OF ABC TRANSPORTER"/>
    <property type="match status" value="1"/>
</dbReference>
<keyword evidence="8" id="KW-1185">Reference proteome</keyword>
<dbReference type="InterPro" id="IPR030678">
    <property type="entry name" value="Peptide/Ni-bd"/>
</dbReference>
<accession>A0A1H0FVY2</accession>
<dbReference type="Gene3D" id="3.40.190.10">
    <property type="entry name" value="Periplasmic binding protein-like II"/>
    <property type="match status" value="1"/>
</dbReference>
<dbReference type="Gene3D" id="3.10.105.10">
    <property type="entry name" value="Dipeptide-binding Protein, Domain 3"/>
    <property type="match status" value="1"/>
</dbReference>
<evidence type="ECO:0000256" key="5">
    <source>
        <dbReference type="SAM" id="SignalP"/>
    </source>
</evidence>
<organism evidence="7 8">
    <name type="scientific">Klenkia soli</name>
    <dbReference type="NCBI Taxonomy" id="1052260"/>
    <lineage>
        <taxon>Bacteria</taxon>
        <taxon>Bacillati</taxon>
        <taxon>Actinomycetota</taxon>
        <taxon>Actinomycetes</taxon>
        <taxon>Geodermatophilales</taxon>
        <taxon>Geodermatophilaceae</taxon>
        <taxon>Klenkia</taxon>
    </lineage>
</organism>
<dbReference type="PANTHER" id="PTHR30290:SF10">
    <property type="entry name" value="PERIPLASMIC OLIGOPEPTIDE-BINDING PROTEIN-RELATED"/>
    <property type="match status" value="1"/>
</dbReference>
<keyword evidence="3" id="KW-0813">Transport</keyword>
<proteinExistence type="inferred from homology"/>
<evidence type="ECO:0000256" key="2">
    <source>
        <dbReference type="ARBA" id="ARBA00005695"/>
    </source>
</evidence>
<dbReference type="PROSITE" id="PS51257">
    <property type="entry name" value="PROKAR_LIPOPROTEIN"/>
    <property type="match status" value="1"/>
</dbReference>
<sequence length="550" mass="58302">MKSSVPTTRSTPRRRGLAVAAVATVATLAACSSPSSGGGAGSAFDAKITTDVPAPTTDVAEVTWNLATGEPPTLDPAQSALENISTVVGNVCEGLFTYDADYGLQPALAESVDHPDDLTYVFTLRQGVTFWDGAPVTAEDVVYSIDRVLDPANASPWAAWAINLQSVAVTSPDTVTVTLNRPDPLVEGVFALPAFVVVEKAYAEQAGAAFGTAGGGLMCTGPYELDSWTQGQDIVLTRNPDWWNTDVTPRVDKATFTFVTDPSAQIASLRSGETDGQWIIPTSAYDQLSESGDLLFGESLQTSFISVTDLTGPLGDPEAREALREAVDYQGISQSVYRGTAQPLKALVPPSAYGYSTDTYEAAYDALPEPAQDLDRVAEITADDEAATQPVTLAYLAASDEDTRSATAIADAANQGGMDVQLKPLSPPEFGAFFTSPDSRQGVDALLSTGYLDTPEPLTYYQFFATGSFYNFGGWSNADYDALIAQAQTTTDDDERADLVTRAQAIILDAGVVMPVVQPDTSVYHGSDLTGLVPRQSYFYTPWLTQLGGV</sequence>
<evidence type="ECO:0000259" key="6">
    <source>
        <dbReference type="Pfam" id="PF00496"/>
    </source>
</evidence>
<dbReference type="PIRSF" id="PIRSF002741">
    <property type="entry name" value="MppA"/>
    <property type="match status" value="1"/>
</dbReference>
<gene>
    <name evidence="7" type="ORF">SAMN05660199_01045</name>
</gene>